<dbReference type="OrthoDB" id="5182325at2"/>
<feature type="compositionally biased region" description="Basic residues" evidence="1">
    <location>
        <begin position="1"/>
        <end position="25"/>
    </location>
</feature>
<organism evidence="2 3">
    <name type="scientific">Mycolicibacterium mucogenicum</name>
    <name type="common">Mycobacterium mucogenicum</name>
    <dbReference type="NCBI Taxonomy" id="56689"/>
    <lineage>
        <taxon>Bacteria</taxon>
        <taxon>Bacillati</taxon>
        <taxon>Actinomycetota</taxon>
        <taxon>Actinomycetes</taxon>
        <taxon>Mycobacteriales</taxon>
        <taxon>Mycobacteriaceae</taxon>
        <taxon>Mycolicibacterium</taxon>
    </lineage>
</organism>
<name>A0A1A0MJ45_MYCMU</name>
<comment type="caution">
    <text evidence="2">The sequence shown here is derived from an EMBL/GenBank/DDBJ whole genome shotgun (WGS) entry which is preliminary data.</text>
</comment>
<dbReference type="EMBL" id="LZSF01000185">
    <property type="protein sequence ID" value="OBA85086.1"/>
    <property type="molecule type" value="Genomic_DNA"/>
</dbReference>
<evidence type="ECO:0000313" key="2">
    <source>
        <dbReference type="EMBL" id="OBA85086.1"/>
    </source>
</evidence>
<accession>A0A1A0MJ45</accession>
<dbReference type="Proteomes" id="UP000093962">
    <property type="component" value="Unassembled WGS sequence"/>
</dbReference>
<sequence>MTDKRRLRSLKQARRDVRRAKKRKAGNALDRRLKGVTGQLRDLIGQLNDVTGQLTEIVRPRVDQHPVYLVSMASRAINVGNLNLTSLDASRPDGEKLYRLLTGLMSTRNRPVTALLAVIAELLVDDPALQFECRAELAQRHEHLPGWIHSLSQVNVHRAVRRSDAFGDVDEIAIGARLVGGHGLTVVVRVDHNRFSGVTDIAIVPELIDEVLARIAEPGSESVVEMNLADARVWIEDAFKKPVFARDANTWMPNRPLVRWLISRLPEGGEGRTPSMDWASAEELCDRFFAGSSSAPFDGPGYREQLLELFETGTEDPLRWSETRVRDVLRNPSYYDDDTPLEVALDIPDLLRAFIPYAHAQSGIGDELTSRTLAVIDELRSSYRRELMREAHDFWGYDDVG</sequence>
<protein>
    <submittedName>
        <fullName evidence="2">Uncharacterized protein</fullName>
    </submittedName>
</protein>
<dbReference type="AlphaFoldDB" id="A0A1A0MJ45"/>
<reference evidence="2 3" key="1">
    <citation type="submission" date="2016-06" db="EMBL/GenBank/DDBJ databases">
        <authorList>
            <person name="Kjaerup R.B."/>
            <person name="Dalgaard T.S."/>
            <person name="Juul-Madsen H.R."/>
        </authorList>
    </citation>
    <scope>NUCLEOTIDE SEQUENCE [LARGE SCALE GENOMIC DNA]</scope>
    <source>
        <strain evidence="2 3">1199456.5</strain>
    </source>
</reference>
<proteinExistence type="predicted"/>
<feature type="region of interest" description="Disordered" evidence="1">
    <location>
        <begin position="1"/>
        <end position="27"/>
    </location>
</feature>
<evidence type="ECO:0000256" key="1">
    <source>
        <dbReference type="SAM" id="MobiDB-lite"/>
    </source>
</evidence>
<dbReference type="RefSeq" id="WP_064859718.1">
    <property type="nucleotide sequence ID" value="NZ_LZSF01000185.1"/>
</dbReference>
<gene>
    <name evidence="2" type="ORF">A5642_24835</name>
</gene>
<evidence type="ECO:0000313" key="3">
    <source>
        <dbReference type="Proteomes" id="UP000093962"/>
    </source>
</evidence>